<reference evidence="1" key="1">
    <citation type="submission" date="2023-04" db="EMBL/GenBank/DDBJ databases">
        <title>A chromosome-level genome assembly of the parasitoid wasp Eretmocerus hayati.</title>
        <authorList>
            <person name="Zhong Y."/>
            <person name="Liu S."/>
            <person name="Liu Y."/>
        </authorList>
    </citation>
    <scope>NUCLEOTIDE SEQUENCE</scope>
    <source>
        <strain evidence="1">ZJU_SS_LIU_2023</strain>
    </source>
</reference>
<accession>A0ACC2P0M1</accession>
<gene>
    <name evidence="1" type="ORF">QAD02_011870</name>
</gene>
<protein>
    <submittedName>
        <fullName evidence="1">Uncharacterized protein</fullName>
    </submittedName>
</protein>
<dbReference type="Proteomes" id="UP001239111">
    <property type="component" value="Chromosome 2"/>
</dbReference>
<evidence type="ECO:0000313" key="1">
    <source>
        <dbReference type="EMBL" id="KAJ8676084.1"/>
    </source>
</evidence>
<dbReference type="EMBL" id="CM056742">
    <property type="protein sequence ID" value="KAJ8676084.1"/>
    <property type="molecule type" value="Genomic_DNA"/>
</dbReference>
<name>A0ACC2P0M1_9HYME</name>
<keyword evidence="2" id="KW-1185">Reference proteome</keyword>
<comment type="caution">
    <text evidence="1">The sequence shown here is derived from an EMBL/GenBank/DDBJ whole genome shotgun (WGS) entry which is preliminary data.</text>
</comment>
<organism evidence="1 2">
    <name type="scientific">Eretmocerus hayati</name>
    <dbReference type="NCBI Taxonomy" id="131215"/>
    <lineage>
        <taxon>Eukaryota</taxon>
        <taxon>Metazoa</taxon>
        <taxon>Ecdysozoa</taxon>
        <taxon>Arthropoda</taxon>
        <taxon>Hexapoda</taxon>
        <taxon>Insecta</taxon>
        <taxon>Pterygota</taxon>
        <taxon>Neoptera</taxon>
        <taxon>Endopterygota</taxon>
        <taxon>Hymenoptera</taxon>
        <taxon>Apocrita</taxon>
        <taxon>Proctotrupomorpha</taxon>
        <taxon>Chalcidoidea</taxon>
        <taxon>Aphelinidae</taxon>
        <taxon>Aphelininae</taxon>
        <taxon>Eretmocerus</taxon>
    </lineage>
</organism>
<sequence>MSSPEILVSLCVIRIEISDSTDLCEGASNMDKKKKKMQGSREPRELTIETYSNPRERSTPLLPQNSRTSSKSQSTSRENSEEKSCVSSTSTNLDGQGASASNNASPDQINFISGNPFVEVTKGILHLFKENSLTEMRSAANQSHTICILSVPATMTCHDLMNFTAACHQDIKYFRIIRDGNPNQYMTLMTFRSQAAASEFYETYNGAPYNSLEPDIVCHMVFVSRVETADNGLPLAGHTELPSCPVCLEKMDESVDGILTILCNHTFHASCLVKWGDTSCPVCRYAQTPEPVADSHCMECVAETSNEALWICLICGHIGCGRYDQSHAFEHYRDTHHCYAMELGNNRVWDYVGDHWVDRLLQNKDGKMVEGGQEPMKGEGGTTDEKVDSVQLEFTYLLTSQLEAQREYFEEKLLEIQQRNSSETAELREKVERLTEENLKIKSQISTLTREKQSVEKKLQNSHTKLSQAQSLLSEEKELRQALQLNQASWQTKHKQLQDEMKNFKEKKELEETDLREQIRDLMFFLEAQKQIESSIEKEEIASGRIVIGSTSESPKSTTPKSKGKKDRKN</sequence>
<evidence type="ECO:0000313" key="2">
    <source>
        <dbReference type="Proteomes" id="UP001239111"/>
    </source>
</evidence>
<proteinExistence type="predicted"/>